<proteinExistence type="predicted"/>
<protein>
    <recommendedName>
        <fullName evidence="3">PEP-CTERM sorting domain-containing protein</fullName>
    </recommendedName>
</protein>
<reference evidence="2" key="1">
    <citation type="submission" date="2021-04" db="EMBL/GenBank/DDBJ databases">
        <title>Genome sequence of Woronichinia naegeliana from Washington state freshwater lake bloom.</title>
        <authorList>
            <person name="Dreher T.W."/>
        </authorList>
    </citation>
    <scope>NUCLEOTIDE SEQUENCE</scope>
    <source>
        <strain evidence="2">WA131</strain>
    </source>
</reference>
<organism evidence="2">
    <name type="scientific">Woronichinia naegeliana WA131</name>
    <dbReference type="NCBI Taxonomy" id="2824559"/>
    <lineage>
        <taxon>Bacteria</taxon>
        <taxon>Bacillati</taxon>
        <taxon>Cyanobacteriota</taxon>
        <taxon>Cyanophyceae</taxon>
        <taxon>Synechococcales</taxon>
        <taxon>Coelosphaeriaceae</taxon>
        <taxon>Woronichinia</taxon>
    </lineage>
</organism>
<evidence type="ECO:0008006" key="3">
    <source>
        <dbReference type="Google" id="ProtNLM"/>
    </source>
</evidence>
<evidence type="ECO:0000313" key="2">
    <source>
        <dbReference type="EMBL" id="UXE61093.1"/>
    </source>
</evidence>
<feature type="signal peptide" evidence="1">
    <location>
        <begin position="1"/>
        <end position="33"/>
    </location>
</feature>
<gene>
    <name evidence="2" type="ORF">KA717_37790</name>
</gene>
<accession>A0A977PWD5</accession>
<dbReference type="AlphaFoldDB" id="A0A977PWD5"/>
<sequence length="197" mass="20584">MRNLLPPPPKIAKTLALTGFLASLALTGNPAQAITLHNFSFSNVEGTVPGMVAGTITLPDGDGTFAASSVTVTTAPNGLGYDPTGFNFTSVLVYVNKFSVVNGIISKSDSNFAGFFNGSTALGLNYNGITFLDYLNVGNLGNPGVRDSSSSTLTYSATAVPWETDSLPAIGSTILFGLGLWGKRKLAQKQINQEEKN</sequence>
<name>A0A977PWD5_9CYAN</name>
<feature type="chain" id="PRO_5036994891" description="PEP-CTERM sorting domain-containing protein" evidence="1">
    <location>
        <begin position="34"/>
        <end position="197"/>
    </location>
</feature>
<dbReference type="EMBL" id="CP073041">
    <property type="protein sequence ID" value="UXE61093.1"/>
    <property type="molecule type" value="Genomic_DNA"/>
</dbReference>
<evidence type="ECO:0000256" key="1">
    <source>
        <dbReference type="SAM" id="SignalP"/>
    </source>
</evidence>
<dbReference type="Proteomes" id="UP001065613">
    <property type="component" value="Chromosome"/>
</dbReference>
<dbReference type="KEGG" id="wna:KA717_37790"/>
<keyword evidence="1" id="KW-0732">Signal</keyword>